<organism evidence="1 2">
    <name type="scientific">Chloebia gouldiae</name>
    <name type="common">Gouldian finch</name>
    <name type="synonym">Erythrura gouldiae</name>
    <dbReference type="NCBI Taxonomy" id="44316"/>
    <lineage>
        <taxon>Eukaryota</taxon>
        <taxon>Metazoa</taxon>
        <taxon>Chordata</taxon>
        <taxon>Craniata</taxon>
        <taxon>Vertebrata</taxon>
        <taxon>Euteleostomi</taxon>
        <taxon>Archelosauria</taxon>
        <taxon>Archosauria</taxon>
        <taxon>Dinosauria</taxon>
        <taxon>Saurischia</taxon>
        <taxon>Theropoda</taxon>
        <taxon>Coelurosauria</taxon>
        <taxon>Aves</taxon>
        <taxon>Neognathae</taxon>
        <taxon>Neoaves</taxon>
        <taxon>Telluraves</taxon>
        <taxon>Australaves</taxon>
        <taxon>Passeriformes</taxon>
        <taxon>Passeroidea</taxon>
        <taxon>Passeridae</taxon>
        <taxon>Chloebia</taxon>
    </lineage>
</organism>
<evidence type="ECO:0000313" key="2">
    <source>
        <dbReference type="Proteomes" id="UP000276834"/>
    </source>
</evidence>
<accession>A0A3L8SUG1</accession>
<dbReference type="EMBL" id="QUSF01000005">
    <property type="protein sequence ID" value="RLW09111.1"/>
    <property type="molecule type" value="Genomic_DNA"/>
</dbReference>
<feature type="non-terminal residue" evidence="1">
    <location>
        <position position="1"/>
    </location>
</feature>
<keyword evidence="2" id="KW-1185">Reference proteome</keyword>
<proteinExistence type="predicted"/>
<protein>
    <submittedName>
        <fullName evidence="1">Uncharacterized protein</fullName>
    </submittedName>
</protein>
<sequence>CVGASYMDSGGVCTKTVTQFQLVLNISVVTSRAKRMVISSRGGERPEARFVPGSLTLLGDAKRLAWKFL</sequence>
<dbReference type="AlphaFoldDB" id="A0A3L8SUG1"/>
<reference evidence="1 2" key="1">
    <citation type="journal article" date="2018" name="Proc. R. Soc. B">
        <title>A non-coding region near Follistatin controls head colour polymorphism in the Gouldian finch.</title>
        <authorList>
            <person name="Toomey M.B."/>
            <person name="Marques C.I."/>
            <person name="Andrade P."/>
            <person name="Araujo P.M."/>
            <person name="Sabatino S."/>
            <person name="Gazda M.A."/>
            <person name="Afonso S."/>
            <person name="Lopes R.J."/>
            <person name="Corbo J.C."/>
            <person name="Carneiro M."/>
        </authorList>
    </citation>
    <scope>NUCLEOTIDE SEQUENCE [LARGE SCALE GENOMIC DNA]</scope>
    <source>
        <strain evidence="1">Red01</strain>
        <tissue evidence="1">Muscle</tissue>
    </source>
</reference>
<comment type="caution">
    <text evidence="1">The sequence shown here is derived from an EMBL/GenBank/DDBJ whole genome shotgun (WGS) entry which is preliminary data.</text>
</comment>
<evidence type="ECO:0000313" key="1">
    <source>
        <dbReference type="EMBL" id="RLW09111.1"/>
    </source>
</evidence>
<gene>
    <name evidence="1" type="ORF">DV515_00002831</name>
</gene>
<name>A0A3L8SUG1_CHLGU</name>
<dbReference type="Proteomes" id="UP000276834">
    <property type="component" value="Unassembled WGS sequence"/>
</dbReference>